<comment type="caution">
    <text evidence="1">The sequence shown here is derived from an EMBL/GenBank/DDBJ whole genome shotgun (WGS) entry which is preliminary data.</text>
</comment>
<reference evidence="2" key="1">
    <citation type="journal article" date="2019" name="Int. J. Syst. Evol. Microbiol.">
        <title>The Global Catalogue of Microorganisms (GCM) 10K type strain sequencing project: providing services to taxonomists for standard genome sequencing and annotation.</title>
        <authorList>
            <consortium name="The Broad Institute Genomics Platform"/>
            <consortium name="The Broad Institute Genome Sequencing Center for Infectious Disease"/>
            <person name="Wu L."/>
            <person name="Ma J."/>
        </authorList>
    </citation>
    <scope>NUCLEOTIDE SEQUENCE [LARGE SCALE GENOMIC DNA]</scope>
    <source>
        <strain evidence="2">JCM 16929</strain>
    </source>
</reference>
<dbReference type="InterPro" id="IPR021373">
    <property type="entry name" value="DUF2993"/>
</dbReference>
<gene>
    <name evidence="1" type="ORF">GCM10022236_04450</name>
</gene>
<organism evidence="1 2">
    <name type="scientific">Microlunatus ginsengisoli</name>
    <dbReference type="NCBI Taxonomy" id="363863"/>
    <lineage>
        <taxon>Bacteria</taxon>
        <taxon>Bacillati</taxon>
        <taxon>Actinomycetota</taxon>
        <taxon>Actinomycetes</taxon>
        <taxon>Propionibacteriales</taxon>
        <taxon>Propionibacteriaceae</taxon>
        <taxon>Microlunatus</taxon>
    </lineage>
</organism>
<dbReference type="EMBL" id="BAABAB010000004">
    <property type="protein sequence ID" value="GAA3605656.1"/>
    <property type="molecule type" value="Genomic_DNA"/>
</dbReference>
<proteinExistence type="predicted"/>
<evidence type="ECO:0000313" key="1">
    <source>
        <dbReference type="EMBL" id="GAA3605656.1"/>
    </source>
</evidence>
<protein>
    <recommendedName>
        <fullName evidence="3">DUF2993 domain-containing protein</fullName>
    </recommendedName>
</protein>
<dbReference type="RefSeq" id="WP_344801447.1">
    <property type="nucleotide sequence ID" value="NZ_BAABAB010000004.1"/>
</dbReference>
<sequence length="226" mass="24172">MAGVLLLLWGADSLARVGAESLLERNIQSAAGAAERPEVTVRGRFFLPQVIRGSYDEVDVTTRGITSGPLRVDRLDSQLLDVRVPFHDVLVQDVRRIGVGQSTEDVAITYPDLNAYFDATGRPLEVAPADDGLVTITGKVDVLGRSLQASADVELTAEDGSLRLTPRHMDTASGDLDRASRLLLRQRLSLTVPLGSLPFGHDLTRVTPTPDGIQATAVGSAVIVEP</sequence>
<keyword evidence="2" id="KW-1185">Reference proteome</keyword>
<dbReference type="Pfam" id="PF11209">
    <property type="entry name" value="LmeA"/>
    <property type="match status" value="1"/>
</dbReference>
<evidence type="ECO:0000313" key="2">
    <source>
        <dbReference type="Proteomes" id="UP001501490"/>
    </source>
</evidence>
<name>A0ABP6ZE01_9ACTN</name>
<evidence type="ECO:0008006" key="3">
    <source>
        <dbReference type="Google" id="ProtNLM"/>
    </source>
</evidence>
<accession>A0ABP6ZE01</accession>
<dbReference type="Proteomes" id="UP001501490">
    <property type="component" value="Unassembled WGS sequence"/>
</dbReference>